<dbReference type="AlphaFoldDB" id="A0A0C2VDP8"/>
<keyword evidence="2" id="KW-1185">Reference proteome</keyword>
<evidence type="ECO:0000313" key="2">
    <source>
        <dbReference type="Proteomes" id="UP000031972"/>
    </source>
</evidence>
<name>A0A0C2VDP8_9BACL</name>
<sequence>MVVNLYIVTIITLDSKQPPRSIPIFAQSSQIVNNFESNLFK</sequence>
<dbReference type="EMBL" id="JXRR01000015">
    <property type="protein sequence ID" value="KIL47037.1"/>
    <property type="molecule type" value="Genomic_DNA"/>
</dbReference>
<comment type="caution">
    <text evidence="1">The sequence shown here is derived from an EMBL/GenBank/DDBJ whole genome shotgun (WGS) entry which is preliminary data.</text>
</comment>
<organism evidence="1 2">
    <name type="scientific">Jeotgalibacillus campisalis</name>
    <dbReference type="NCBI Taxonomy" id="220754"/>
    <lineage>
        <taxon>Bacteria</taxon>
        <taxon>Bacillati</taxon>
        <taxon>Bacillota</taxon>
        <taxon>Bacilli</taxon>
        <taxon>Bacillales</taxon>
        <taxon>Caryophanaceae</taxon>
        <taxon>Jeotgalibacillus</taxon>
    </lineage>
</organism>
<protein>
    <submittedName>
        <fullName evidence="1">Uncharacterized protein</fullName>
    </submittedName>
</protein>
<proteinExistence type="predicted"/>
<dbReference type="Proteomes" id="UP000031972">
    <property type="component" value="Unassembled WGS sequence"/>
</dbReference>
<evidence type="ECO:0000313" key="1">
    <source>
        <dbReference type="EMBL" id="KIL47037.1"/>
    </source>
</evidence>
<reference evidence="1 2" key="1">
    <citation type="submission" date="2015-01" db="EMBL/GenBank/DDBJ databases">
        <title>Jeotgalibacillus campisalis genome sequencing.</title>
        <authorList>
            <person name="Goh K.M."/>
            <person name="Chan K.-G."/>
            <person name="Yaakop A.S."/>
            <person name="Ee R."/>
            <person name="Gan H.M."/>
            <person name="Chan C.S."/>
        </authorList>
    </citation>
    <scope>NUCLEOTIDE SEQUENCE [LARGE SCALE GENOMIC DNA]</scope>
    <source>
        <strain evidence="1 2">SF-57</strain>
    </source>
</reference>
<accession>A0A0C2VDP8</accession>
<gene>
    <name evidence="1" type="ORF">KR50_23590</name>
</gene>